<dbReference type="Proteomes" id="UP000246073">
    <property type="component" value="Unassembled WGS sequence"/>
</dbReference>
<dbReference type="Pfam" id="PF22294">
    <property type="entry name" value="DUF6966"/>
    <property type="match status" value="1"/>
</dbReference>
<accession>A0A2P9HH42</accession>
<sequence length="73" mass="8283">MLEKGASEIRLSDFHGVIRILHCYGGMGTLNDIIIYEQDSRLFDALRTRIYQKADAIRAEENIIARAGFNPLT</sequence>
<name>A0A2P9HH42_9HYPH</name>
<evidence type="ECO:0000313" key="2">
    <source>
        <dbReference type="EMBL" id="SPL63100.1"/>
    </source>
</evidence>
<evidence type="ECO:0000313" key="3">
    <source>
        <dbReference type="Proteomes" id="UP000246073"/>
    </source>
</evidence>
<gene>
    <name evidence="2" type="ORF">OHAE_3032</name>
</gene>
<organism evidence="2 3">
    <name type="scientific">Ochrobactrum soli</name>
    <dbReference type="NCBI Taxonomy" id="2448455"/>
    <lineage>
        <taxon>Bacteria</taxon>
        <taxon>Pseudomonadati</taxon>
        <taxon>Pseudomonadota</taxon>
        <taxon>Alphaproteobacteria</taxon>
        <taxon>Hyphomicrobiales</taxon>
        <taxon>Brucellaceae</taxon>
        <taxon>Brucella/Ochrobactrum group</taxon>
        <taxon>Ochrobactrum</taxon>
    </lineage>
</organism>
<dbReference type="AlphaFoldDB" id="A0A2P9HH42"/>
<feature type="domain" description="DUF6966" evidence="1">
    <location>
        <begin position="2"/>
        <end position="39"/>
    </location>
</feature>
<proteinExistence type="predicted"/>
<evidence type="ECO:0000259" key="1">
    <source>
        <dbReference type="Pfam" id="PF22294"/>
    </source>
</evidence>
<protein>
    <recommendedName>
        <fullName evidence="1">DUF6966 domain-containing protein</fullName>
    </recommendedName>
</protein>
<dbReference type="InterPro" id="IPR054239">
    <property type="entry name" value="DUF6966"/>
</dbReference>
<dbReference type="EMBL" id="OOFM01000004">
    <property type="protein sequence ID" value="SPL63100.1"/>
    <property type="molecule type" value="Genomic_DNA"/>
</dbReference>
<reference evidence="3" key="1">
    <citation type="submission" date="2017-12" db="EMBL/GenBank/DDBJ databases">
        <authorList>
            <person name="Diaz M."/>
        </authorList>
    </citation>
    <scope>NUCLEOTIDE SEQUENCE [LARGE SCALE GENOMIC DNA]</scope>
    <source>
        <strain evidence="3">FI11154</strain>
    </source>
</reference>